<keyword evidence="2" id="KW-0378">Hydrolase</keyword>
<evidence type="ECO:0000313" key="6">
    <source>
        <dbReference type="Proteomes" id="UP000256345"/>
    </source>
</evidence>
<dbReference type="AlphaFoldDB" id="A0AAC8TJZ5"/>
<keyword evidence="1" id="KW-0732">Signal</keyword>
<accession>A0AAC8TJZ5</accession>
<dbReference type="Proteomes" id="UP000035579">
    <property type="component" value="Chromosome"/>
</dbReference>
<dbReference type="Pfam" id="PF17957">
    <property type="entry name" value="Big_7"/>
    <property type="match status" value="3"/>
</dbReference>
<dbReference type="EMBL" id="QUMU01000011">
    <property type="protein sequence ID" value="REG26725.1"/>
    <property type="molecule type" value="Genomic_DNA"/>
</dbReference>
<sequence>MMKRRFAGAVGAILTLAVLGCEGMPPQEEAAPLEPLGVTRHALTEVTGFGTNPGALKMWKHVPASMPANAPLVVALHGCTQAASAYAATGWSALADQLKFYVIYPEQPKDNNANICFNWFEPGDLARGQGEALSIKQMVDKMKADHSIDGRRVFVTGLSAGAAMTLVMAATYPDVFAGAAPMAGVPYKCATSMNDAFTCMSPGVDKTPTAWGDLVRNAYPGYTGPYPKISLWHGTGDYVVKNTNQNEAVEQWTAVHGLDLTADVNDTVAGYPHKGYKDAAGNVLVETYAITGMGHGTPIDPATKFPGGAACGTAGAYILDTDICSTWYVAKFFGLDNSDAVPPTVSLSSPANGATLSGTVLVTASATDNVGVAKVEFSIDNTLVGTDTASPFEYSWNTAAATNGSHKLVARAYDAAGNTTTSSTVSVTVTGGISDTTAPTVAITFPTASATVAGAVDIAVTASDDTGVTKVEFLIDGTVVGQGVASLAAGPYTYNWNTTSYATGLHNLQARAYDAAGNTATSATVSVTVDQNSVRFTERFSNAGPDNAGWSITEWALDASDQTGVTGSQSLLGSATPAFNTVTRTASVSVTLTSNPRLTYWRKLDLSGANTSASASFKVVVNNGTDNVVDSVTKTGMGTVTEANWTQRADIDLSAYANRTVILKFIVTATDTGSSVSRAKAWVDSISVGPPTASSDTTPPTVNITAPANAATVSGTVDVTASASDAVGVKKVEFYLDGSLADTDTAAPYVFTWNTAGVANGGHSLMAKAYDAANNVSTDNDTSVTVSNTSGGTTTVSFSSIAADDGYVKANADGTLPAVGTISTPAIGKGTDAKLNRAFFSFDTSALPDTATIVRASLKVTLSSAGGDPWADPAAGNTLVIDLKNGVFGTTAAMETTDYAAAATASAVSELIKFTTGTQSSADFNAAGLASVNRTGKTQARLQFKTNPSGTSYLFLTEGTGATLTVEYK</sequence>
<dbReference type="PROSITE" id="PS51257">
    <property type="entry name" value="PROKAR_LIPOPROTEIN"/>
    <property type="match status" value="1"/>
</dbReference>
<proteinExistence type="predicted"/>
<dbReference type="GO" id="GO:0016787">
    <property type="term" value="F:hydrolase activity"/>
    <property type="evidence" value="ECO:0007669"/>
    <property type="project" value="UniProtKB-KW"/>
</dbReference>
<dbReference type="EMBL" id="CP011509">
    <property type="protein sequence ID" value="AKJ07321.1"/>
    <property type="molecule type" value="Genomic_DNA"/>
</dbReference>
<dbReference type="Proteomes" id="UP000256345">
    <property type="component" value="Unassembled WGS sequence"/>
</dbReference>
<evidence type="ECO:0000313" key="3">
    <source>
        <dbReference type="EMBL" id="AKJ07321.1"/>
    </source>
</evidence>
<keyword evidence="6" id="KW-1185">Reference proteome</keyword>
<evidence type="ECO:0000313" key="4">
    <source>
        <dbReference type="EMBL" id="REG26725.1"/>
    </source>
</evidence>
<dbReference type="KEGG" id="age:AA314_08947"/>
<dbReference type="InterPro" id="IPR013783">
    <property type="entry name" value="Ig-like_fold"/>
</dbReference>
<reference evidence="3 5" key="1">
    <citation type="submission" date="2015-05" db="EMBL/GenBank/DDBJ databases">
        <title>Genome assembly of Archangium gephyra DSM 2261.</title>
        <authorList>
            <person name="Sharma G."/>
            <person name="Subramanian S."/>
        </authorList>
    </citation>
    <scope>NUCLEOTIDE SEQUENCE [LARGE SCALE GENOMIC DNA]</scope>
    <source>
        <strain evidence="3 5">DSM 2261</strain>
    </source>
</reference>
<dbReference type="RefSeq" id="WP_047860375.1">
    <property type="nucleotide sequence ID" value="NZ_CP011509.1"/>
</dbReference>
<evidence type="ECO:0000256" key="2">
    <source>
        <dbReference type="ARBA" id="ARBA00022801"/>
    </source>
</evidence>
<dbReference type="NCBIfam" id="TIGR01840">
    <property type="entry name" value="esterase_phb"/>
    <property type="match status" value="1"/>
</dbReference>
<dbReference type="PANTHER" id="PTHR43037:SF1">
    <property type="entry name" value="BLL1128 PROTEIN"/>
    <property type="match status" value="1"/>
</dbReference>
<dbReference type="GO" id="GO:0005576">
    <property type="term" value="C:extracellular region"/>
    <property type="evidence" value="ECO:0007669"/>
    <property type="project" value="InterPro"/>
</dbReference>
<dbReference type="Gene3D" id="3.40.50.1820">
    <property type="entry name" value="alpha/beta hydrolase"/>
    <property type="match status" value="1"/>
</dbReference>
<name>A0AAC8TJZ5_9BACT</name>
<evidence type="ECO:0000256" key="1">
    <source>
        <dbReference type="ARBA" id="ARBA00022729"/>
    </source>
</evidence>
<dbReference type="Pfam" id="PF10503">
    <property type="entry name" value="Esterase_PHB"/>
    <property type="match status" value="1"/>
</dbReference>
<keyword evidence="3" id="KW-0282">Flagellum</keyword>
<dbReference type="InterPro" id="IPR050955">
    <property type="entry name" value="Plant_Biomass_Hydrol_Est"/>
</dbReference>
<protein>
    <submittedName>
        <fullName evidence="3">Flagellar hook-length control protein FliK</fullName>
    </submittedName>
    <submittedName>
        <fullName evidence="4">Poly(Hydroxyalkanoate) depolymerase family esterase</fullName>
    </submittedName>
</protein>
<organism evidence="3 5">
    <name type="scientific">Archangium gephyra</name>
    <dbReference type="NCBI Taxonomy" id="48"/>
    <lineage>
        <taxon>Bacteria</taxon>
        <taxon>Pseudomonadati</taxon>
        <taxon>Myxococcota</taxon>
        <taxon>Myxococcia</taxon>
        <taxon>Myxococcales</taxon>
        <taxon>Cystobacterineae</taxon>
        <taxon>Archangiaceae</taxon>
        <taxon>Archangium</taxon>
    </lineage>
</organism>
<keyword evidence="3" id="KW-0966">Cell projection</keyword>
<dbReference type="Gene3D" id="2.60.40.10">
    <property type="entry name" value="Immunoglobulins"/>
    <property type="match status" value="3"/>
</dbReference>
<keyword evidence="3" id="KW-0969">Cilium</keyword>
<dbReference type="SUPFAM" id="SSF53474">
    <property type="entry name" value="alpha/beta-Hydrolases"/>
    <property type="match status" value="2"/>
</dbReference>
<dbReference type="InterPro" id="IPR010126">
    <property type="entry name" value="Esterase_phb"/>
</dbReference>
<dbReference type="PANTHER" id="PTHR43037">
    <property type="entry name" value="UNNAMED PRODUCT-RELATED"/>
    <property type="match status" value="1"/>
</dbReference>
<dbReference type="InterPro" id="IPR029058">
    <property type="entry name" value="AB_hydrolase_fold"/>
</dbReference>
<gene>
    <name evidence="3" type="ORF">AA314_08947</name>
    <name evidence="4" type="ORF">ATI61_111276</name>
</gene>
<evidence type="ECO:0000313" key="5">
    <source>
        <dbReference type="Proteomes" id="UP000035579"/>
    </source>
</evidence>
<reference evidence="4 6" key="2">
    <citation type="submission" date="2018-08" db="EMBL/GenBank/DDBJ databases">
        <title>Genomic Encyclopedia of Archaeal and Bacterial Type Strains, Phase II (KMG-II): from individual species to whole genera.</title>
        <authorList>
            <person name="Goeker M."/>
        </authorList>
    </citation>
    <scope>NUCLEOTIDE SEQUENCE [LARGE SCALE GENOMIC DNA]</scope>
    <source>
        <strain evidence="4 6">DSM 2261</strain>
    </source>
</reference>